<comment type="pathway">
    <text evidence="1 11">Glycerolipid metabolism; triacylglycerol biosynthesis.</text>
</comment>
<dbReference type="RefSeq" id="WP_218851305.1">
    <property type="nucleotide sequence ID" value="NZ_JACCBG010000001.1"/>
</dbReference>
<keyword evidence="6 11" id="KW-0808">Transferase</keyword>
<feature type="domain" description="O-acyltransferase WSD1 C-terminal" evidence="13">
    <location>
        <begin position="308"/>
        <end position="449"/>
    </location>
</feature>
<gene>
    <name evidence="14" type="ORF">BJZ21_001012</name>
</gene>
<evidence type="ECO:0000256" key="5">
    <source>
        <dbReference type="ARBA" id="ARBA00022516"/>
    </source>
</evidence>
<evidence type="ECO:0000259" key="13">
    <source>
        <dbReference type="Pfam" id="PF06974"/>
    </source>
</evidence>
<dbReference type="PANTHER" id="PTHR31650">
    <property type="entry name" value="O-ACYLTRANSFERASE (WSD1-LIKE) FAMILY PROTEIN"/>
    <property type="match status" value="1"/>
</dbReference>
<keyword evidence="15" id="KW-1185">Reference proteome</keyword>
<dbReference type="Gene3D" id="3.30.559.30">
    <property type="entry name" value="Nonribosomal peptide synthetase, condensation domain"/>
    <property type="match status" value="1"/>
</dbReference>
<dbReference type="InterPro" id="IPR009721">
    <property type="entry name" value="O-acyltransferase_WSD1_C"/>
</dbReference>
<dbReference type="InterPro" id="IPR014292">
    <property type="entry name" value="Acyl_transf_WS/DGAT"/>
</dbReference>
<dbReference type="AlphaFoldDB" id="A0A7Y9JB72"/>
<evidence type="ECO:0000256" key="1">
    <source>
        <dbReference type="ARBA" id="ARBA00004771"/>
    </source>
</evidence>
<evidence type="ECO:0000256" key="3">
    <source>
        <dbReference type="ARBA" id="ARBA00009587"/>
    </source>
</evidence>
<dbReference type="GO" id="GO:0004144">
    <property type="term" value="F:diacylglycerol O-acyltransferase activity"/>
    <property type="evidence" value="ECO:0007669"/>
    <property type="project" value="UniProtKB-EC"/>
</dbReference>
<evidence type="ECO:0000256" key="8">
    <source>
        <dbReference type="ARBA" id="ARBA00023098"/>
    </source>
</evidence>
<evidence type="ECO:0000256" key="7">
    <source>
        <dbReference type="ARBA" id="ARBA00022798"/>
    </source>
</evidence>
<evidence type="ECO:0000256" key="4">
    <source>
        <dbReference type="ARBA" id="ARBA00013244"/>
    </source>
</evidence>
<evidence type="ECO:0000256" key="6">
    <source>
        <dbReference type="ARBA" id="ARBA00022679"/>
    </source>
</evidence>
<dbReference type="Gene3D" id="3.30.559.10">
    <property type="entry name" value="Chloramphenicol acetyltransferase-like domain"/>
    <property type="match status" value="1"/>
</dbReference>
<dbReference type="GO" id="GO:0005886">
    <property type="term" value="C:plasma membrane"/>
    <property type="evidence" value="ECO:0007669"/>
    <property type="project" value="TreeGrafter"/>
</dbReference>
<keyword evidence="8 11" id="KW-0443">Lipid metabolism</keyword>
<proteinExistence type="inferred from homology"/>
<feature type="domain" description="O-acyltransferase WSD1-like N-terminal" evidence="12">
    <location>
        <begin position="6"/>
        <end position="265"/>
    </location>
</feature>
<evidence type="ECO:0000313" key="15">
    <source>
        <dbReference type="Proteomes" id="UP000535511"/>
    </source>
</evidence>
<reference evidence="14 15" key="1">
    <citation type="submission" date="2020-07" db="EMBL/GenBank/DDBJ databases">
        <title>Sequencing the genomes of 1000 actinobacteria strains.</title>
        <authorList>
            <person name="Klenk H.-P."/>
        </authorList>
    </citation>
    <scope>NUCLEOTIDE SEQUENCE [LARGE SCALE GENOMIC DNA]</scope>
    <source>
        <strain evidence="14 15">DSM 21350</strain>
    </source>
</reference>
<dbReference type="InterPro" id="IPR045034">
    <property type="entry name" value="O-acyltransferase_WSD1-like"/>
</dbReference>
<dbReference type="InterPro" id="IPR023213">
    <property type="entry name" value="CAT-like_dom_sf"/>
</dbReference>
<dbReference type="NCBIfam" id="TIGR02946">
    <property type="entry name" value="acyl_WS_DGAT"/>
    <property type="match status" value="1"/>
</dbReference>
<comment type="catalytic activity">
    <reaction evidence="10 11">
        <text>an acyl-CoA + a 1,2-diacyl-sn-glycerol = a triacyl-sn-glycerol + CoA</text>
        <dbReference type="Rhea" id="RHEA:10868"/>
        <dbReference type="ChEBI" id="CHEBI:17815"/>
        <dbReference type="ChEBI" id="CHEBI:57287"/>
        <dbReference type="ChEBI" id="CHEBI:58342"/>
        <dbReference type="ChEBI" id="CHEBI:64615"/>
        <dbReference type="EC" id="2.3.1.20"/>
    </reaction>
</comment>
<evidence type="ECO:0000256" key="9">
    <source>
        <dbReference type="ARBA" id="ARBA00023315"/>
    </source>
</evidence>
<sequence>MRRTVAPVDTIWLNMDRANNLMVIESLMTTAEPIDPARFLEVLRTRVCDRYPVFGQRPVPPRTPLGMPRWEDVPDFDPATHVRTLRLAAPGDVRALQRHVNRYVSVPLPRDRPLWQMHLIHGYDGGSAVHSRLHHAMADGIALMNVLLSMTDPTPDAPPWEPQLGEHRSSGPVGTAVHAVESAAGTAGSALLDLPHLLSPTGVADAVTLARQTTGIAAKLTLGRLPRCALTGVPGQRKHLVWAPPLPLADVVAAGHRTGTTVNDVLTAALAGAVSTYLRDHDGVAVDLPTMVPVNLRPPDEPLPRELGNRLALVLFTLPSGLDTPFARLAETKRRMDQIKHSPEAVLTFGLIRGIGRTGRDIERYLVDFFAAKASGVTTNVPGPRAARYLAGARITSMLGWAPQSGDQTLGTCIFTYDGHVHVGFKVDADTVTHPEELLTAFTAEIEALLGLARAV</sequence>
<accession>A0A7Y9JB72</accession>
<dbReference type="EC" id="2.3.1.20" evidence="4 11"/>
<keyword evidence="7 11" id="KW-0319">Glycerol metabolism</keyword>
<evidence type="ECO:0000256" key="2">
    <source>
        <dbReference type="ARBA" id="ARBA00005189"/>
    </source>
</evidence>
<dbReference type="GO" id="GO:0019432">
    <property type="term" value="P:triglyceride biosynthetic process"/>
    <property type="evidence" value="ECO:0007669"/>
    <property type="project" value="UniProtKB-UniPathway"/>
</dbReference>
<dbReference type="PANTHER" id="PTHR31650:SF1">
    <property type="entry name" value="WAX ESTER SYNTHASE_DIACYLGLYCEROL ACYLTRANSFERASE 4-RELATED"/>
    <property type="match status" value="1"/>
</dbReference>
<dbReference type="Pfam" id="PF03007">
    <property type="entry name" value="WS_DGAT_cat"/>
    <property type="match status" value="1"/>
</dbReference>
<dbReference type="Pfam" id="PF06974">
    <property type="entry name" value="WS_DGAT_C"/>
    <property type="match status" value="1"/>
</dbReference>
<dbReference type="EMBL" id="JACCBG010000001">
    <property type="protein sequence ID" value="NYD40929.1"/>
    <property type="molecule type" value="Genomic_DNA"/>
</dbReference>
<dbReference type="UniPathway" id="UPA00282"/>
<evidence type="ECO:0000259" key="12">
    <source>
        <dbReference type="Pfam" id="PF03007"/>
    </source>
</evidence>
<protein>
    <recommendedName>
        <fullName evidence="4 11">Diacylglycerol O-acyltransferase</fullName>
        <ecNumber evidence="4 11">2.3.1.20</ecNumber>
    </recommendedName>
</protein>
<evidence type="ECO:0000313" key="14">
    <source>
        <dbReference type="EMBL" id="NYD40929.1"/>
    </source>
</evidence>
<evidence type="ECO:0000256" key="10">
    <source>
        <dbReference type="ARBA" id="ARBA00048109"/>
    </source>
</evidence>
<comment type="similarity">
    <text evidence="3 11">Belongs to the long-chain O-acyltransferase family.</text>
</comment>
<keyword evidence="5 11" id="KW-0444">Lipid biosynthesis</keyword>
<dbReference type="GO" id="GO:0006071">
    <property type="term" value="P:glycerol metabolic process"/>
    <property type="evidence" value="ECO:0007669"/>
    <property type="project" value="UniProtKB-KW"/>
</dbReference>
<organism evidence="14 15">
    <name type="scientific">Nocardioides panaciterrulae</name>
    <dbReference type="NCBI Taxonomy" id="661492"/>
    <lineage>
        <taxon>Bacteria</taxon>
        <taxon>Bacillati</taxon>
        <taxon>Actinomycetota</taxon>
        <taxon>Actinomycetes</taxon>
        <taxon>Propionibacteriales</taxon>
        <taxon>Nocardioidaceae</taxon>
        <taxon>Nocardioides</taxon>
    </lineage>
</organism>
<dbReference type="Proteomes" id="UP000535511">
    <property type="component" value="Unassembled WGS sequence"/>
</dbReference>
<name>A0A7Y9JB72_9ACTN</name>
<dbReference type="InterPro" id="IPR004255">
    <property type="entry name" value="O-acyltransferase_WSD1_N"/>
</dbReference>
<evidence type="ECO:0000256" key="11">
    <source>
        <dbReference type="RuleBase" id="RU361241"/>
    </source>
</evidence>
<comment type="pathway">
    <text evidence="2">Lipid metabolism.</text>
</comment>
<keyword evidence="9 11" id="KW-0012">Acyltransferase</keyword>
<comment type="caution">
    <text evidence="14">The sequence shown here is derived from an EMBL/GenBank/DDBJ whole genome shotgun (WGS) entry which is preliminary data.</text>
</comment>
<dbReference type="SUPFAM" id="SSF52777">
    <property type="entry name" value="CoA-dependent acyltransferases"/>
    <property type="match status" value="2"/>
</dbReference>